<proteinExistence type="predicted"/>
<reference evidence="3" key="1">
    <citation type="submission" date="2016-01" db="EMBL/GenBank/DDBJ databases">
        <title>Draft genome of Chromobacterium sp. F49.</title>
        <authorList>
            <person name="Hong K.W."/>
        </authorList>
    </citation>
    <scope>NUCLEOTIDE SEQUENCE [LARGE SCALE GENOMIC DNA]</scope>
    <source>
        <strain evidence="3">CN3</strain>
    </source>
</reference>
<feature type="region of interest" description="Disordered" evidence="1">
    <location>
        <begin position="144"/>
        <end position="166"/>
    </location>
</feature>
<organism evidence="2 3">
    <name type="scientific">Sphingomonas hankookensis</name>
    <dbReference type="NCBI Taxonomy" id="563996"/>
    <lineage>
        <taxon>Bacteria</taxon>
        <taxon>Pseudomonadati</taxon>
        <taxon>Pseudomonadota</taxon>
        <taxon>Alphaproteobacteria</taxon>
        <taxon>Sphingomonadales</taxon>
        <taxon>Sphingomonadaceae</taxon>
        <taxon>Sphingomonas</taxon>
    </lineage>
</organism>
<protein>
    <submittedName>
        <fullName evidence="2">Uncharacterized protein</fullName>
    </submittedName>
</protein>
<sequence>MTVDLARAEGRRARAFWQREGERIRRTIGTPQCVRLHGNDIRNIDVRHIHNRFGYQAGGGTLCSGALYRTEDFMGLPEAERCGTKALGQTVHIEHTVPVATLTRNIIGSDRIDPHDTVLWVLTHSVATGVTDGPTGERHRMVRRGQARRSHAFTPDHADHDRPFRRYDPAGHSPIWDVVRGERIDPERFSFADHRENIAMALGWAALDDWAARVAA</sequence>
<gene>
    <name evidence="2" type="ORF">AVT10_10465</name>
</gene>
<dbReference type="Proteomes" id="UP000076609">
    <property type="component" value="Unassembled WGS sequence"/>
</dbReference>
<evidence type="ECO:0000313" key="2">
    <source>
        <dbReference type="EMBL" id="KZE17741.1"/>
    </source>
</evidence>
<name>A0ABR5YEG2_9SPHN</name>
<keyword evidence="3" id="KW-1185">Reference proteome</keyword>
<comment type="caution">
    <text evidence="2">The sequence shown here is derived from an EMBL/GenBank/DDBJ whole genome shotgun (WGS) entry which is preliminary data.</text>
</comment>
<evidence type="ECO:0000313" key="3">
    <source>
        <dbReference type="Proteomes" id="UP000076609"/>
    </source>
</evidence>
<dbReference type="RefSeq" id="WP_066688773.1">
    <property type="nucleotide sequence ID" value="NZ_CP117025.1"/>
</dbReference>
<evidence type="ECO:0000256" key="1">
    <source>
        <dbReference type="SAM" id="MobiDB-lite"/>
    </source>
</evidence>
<feature type="compositionally biased region" description="Basic and acidic residues" evidence="1">
    <location>
        <begin position="154"/>
        <end position="166"/>
    </location>
</feature>
<dbReference type="EMBL" id="LQQO01000005">
    <property type="protein sequence ID" value="KZE17741.1"/>
    <property type="molecule type" value="Genomic_DNA"/>
</dbReference>
<accession>A0ABR5YEG2</accession>